<keyword evidence="2" id="KW-0813">Transport</keyword>
<dbReference type="SUPFAM" id="SSF53850">
    <property type="entry name" value="Periplasmic binding protein-like II"/>
    <property type="match status" value="1"/>
</dbReference>
<dbReference type="InterPro" id="IPR019594">
    <property type="entry name" value="Glu/Gly-bd"/>
</dbReference>
<keyword evidence="6" id="KW-0770">Synapse</keyword>
<evidence type="ECO:0000256" key="15">
    <source>
        <dbReference type="PIRSR" id="PIRSR601508-1"/>
    </source>
</evidence>
<evidence type="ECO:0000256" key="7">
    <source>
        <dbReference type="ARBA" id="ARBA00023065"/>
    </source>
</evidence>
<dbReference type="GO" id="GO:0045211">
    <property type="term" value="C:postsynaptic membrane"/>
    <property type="evidence" value="ECO:0007669"/>
    <property type="project" value="UniProtKB-SubCell"/>
</dbReference>
<keyword evidence="13" id="KW-0407">Ion channel</keyword>
<dbReference type="SMART" id="SM00079">
    <property type="entry name" value="PBPe"/>
    <property type="match status" value="1"/>
</dbReference>
<protein>
    <submittedName>
        <fullName evidence="18">Glutamate receptor 2-like isoform X1</fullName>
    </submittedName>
</protein>
<organism evidence="18 19">
    <name type="scientific">Paramuricea clavata</name>
    <name type="common">Red gorgonian</name>
    <name type="synonym">Violescent sea-whip</name>
    <dbReference type="NCBI Taxonomy" id="317549"/>
    <lineage>
        <taxon>Eukaryota</taxon>
        <taxon>Metazoa</taxon>
        <taxon>Cnidaria</taxon>
        <taxon>Anthozoa</taxon>
        <taxon>Octocorallia</taxon>
        <taxon>Malacalcyonacea</taxon>
        <taxon>Plexauridae</taxon>
        <taxon>Paramuricea</taxon>
    </lineage>
</organism>
<dbReference type="SUPFAM" id="SSF81324">
    <property type="entry name" value="Voltage-gated potassium channels"/>
    <property type="match status" value="1"/>
</dbReference>
<accession>A0A7D9DH19</accession>
<keyword evidence="11" id="KW-0628">Postsynaptic cell membrane</keyword>
<evidence type="ECO:0000256" key="9">
    <source>
        <dbReference type="ARBA" id="ARBA00023170"/>
    </source>
</evidence>
<dbReference type="Gene3D" id="1.10.287.70">
    <property type="match status" value="1"/>
</dbReference>
<evidence type="ECO:0000256" key="8">
    <source>
        <dbReference type="ARBA" id="ARBA00023136"/>
    </source>
</evidence>
<feature type="binding site" evidence="15">
    <location>
        <position position="701"/>
    </location>
    <ligand>
        <name>L-glutamate</name>
        <dbReference type="ChEBI" id="CHEBI:29985"/>
    </ligand>
</feature>
<keyword evidence="19" id="KW-1185">Reference proteome</keyword>
<keyword evidence="17" id="KW-1015">Disulfide bond</keyword>
<dbReference type="OrthoDB" id="5984008at2759"/>
<sequence>MKCFWSCVGILLLSLYQNAMIMASNADKFAIGVLMDSNYSGFEEDLGRFITKGHMDRSLQVTINISKNSIKNKGGLLKNIEYFKDSRVNIIIDLERSGEEAKTLAEYLKIPVVTMVPQSKPQGKYTISMYPSINVINSAIIDVLLRYKVTDSILLYDEKRSRQAMNLHTKSQREYIKMEMMPELKINDVSMIKDVIRMAWNTQIKTVVLLCDTRDIKQVVNATLQSRLYDRDRQNWKWIVSDLDFRGPDYEPLDGFVGLTLPIPSWKTDSVDERQTFGRKIHSDVYYATVKDALFLINAVAMEIQEKLKLHNVTDVILQKIKNISLPLCSSKKAKNCGLTGEIKFDEHGVRKIDKMDFVVVTKNKLTRGGTWNVEPLKSELPEVDSIRWVGKVVENYICNEVRDKEPMKKTKKKLKIMLKISDPPFVFVNESKLAPQNVTGFTLDIVRELAKRFDFDYEFVVLKKGGSKAFVKALQEKKVDLAIGSFTITAVREKKIDFSKPFMDFKMALILLIPKEKEDLFNFHKPFSSNVWLMVVLTVFAMTFLLCCVDYFSPLGYRKTAENEGEGEEFNLMNSLWFATASTLQQGGDNTPKSPSGRILAAAFWFFILIIISTYTANLAAFFTNKKIESPIKSLDDLVYKSNLEYGMEKDGQNMDFLKASKQPIYKKMISHINEKDTAMTSSKAGVARARLGGYAYISETPILENYNNQKPCNTMLVGDLFEVKSYGFGLTKNSEYTNALSVAILKLREEGFIEKRRKAWWDEKSQCSREPPASATVTLELKNLGGVFIIMTAGIVTSFLLLGIEIKFKWIIDLILKAQENNTGNDEQRETVMRVEISQGERQLNPINRAEPIPPRRRWLPSFNFGR</sequence>
<evidence type="ECO:0000256" key="4">
    <source>
        <dbReference type="ARBA" id="ARBA00022692"/>
    </source>
</evidence>
<feature type="site" description="Interaction with the cone snail toxin Con-ikot-ikot" evidence="16">
    <location>
        <position position="660"/>
    </location>
</feature>
<dbReference type="Gene3D" id="3.40.190.10">
    <property type="entry name" value="Periplasmic binding protein-like II"/>
    <property type="match status" value="2"/>
</dbReference>
<feature type="site" description="Interaction with the cone snail toxin Con-ikot-ikot" evidence="16">
    <location>
        <position position="748"/>
    </location>
</feature>
<keyword evidence="4" id="KW-0812">Transmembrane</keyword>
<keyword evidence="5" id="KW-1133">Transmembrane helix</keyword>
<evidence type="ECO:0000256" key="2">
    <source>
        <dbReference type="ARBA" id="ARBA00022448"/>
    </source>
</evidence>
<comment type="subcellular location">
    <subcellularLocation>
        <location evidence="1">Cell membrane</location>
        <topology evidence="1">Multi-pass membrane protein</topology>
    </subcellularLocation>
    <subcellularLocation>
        <location evidence="14">Postsynaptic cell membrane</location>
    </subcellularLocation>
</comment>
<dbReference type="AlphaFoldDB" id="A0A7D9DH19"/>
<dbReference type="InterPro" id="IPR001320">
    <property type="entry name" value="Iontro_rcpt_C"/>
</dbReference>
<evidence type="ECO:0000313" key="18">
    <source>
        <dbReference type="EMBL" id="CAB3985657.1"/>
    </source>
</evidence>
<dbReference type="Pfam" id="PF01094">
    <property type="entry name" value="ANF_receptor"/>
    <property type="match status" value="1"/>
</dbReference>
<evidence type="ECO:0000256" key="16">
    <source>
        <dbReference type="PIRSR" id="PIRSR601508-2"/>
    </source>
</evidence>
<dbReference type="PRINTS" id="PR00177">
    <property type="entry name" value="NMDARECEPTOR"/>
</dbReference>
<keyword evidence="12" id="KW-1071">Ligand-gated ion channel</keyword>
<dbReference type="FunFam" id="1.10.287.70:FF:000105">
    <property type="entry name" value="Eye-enriched kainate receptor, isoform A"/>
    <property type="match status" value="1"/>
</dbReference>
<evidence type="ECO:0000256" key="1">
    <source>
        <dbReference type="ARBA" id="ARBA00004651"/>
    </source>
</evidence>
<gene>
    <name evidence="18" type="ORF">PACLA_8A073852</name>
</gene>
<evidence type="ECO:0000256" key="5">
    <source>
        <dbReference type="ARBA" id="ARBA00022989"/>
    </source>
</evidence>
<feature type="disulfide bond" evidence="17">
    <location>
        <begin position="714"/>
        <end position="769"/>
    </location>
</feature>
<evidence type="ECO:0000256" key="6">
    <source>
        <dbReference type="ARBA" id="ARBA00023018"/>
    </source>
</evidence>
<keyword evidence="3" id="KW-1003">Cell membrane</keyword>
<feature type="site" description="Crucial to convey clamshell closure to channel opening" evidence="16">
    <location>
        <position position="633"/>
    </location>
</feature>
<dbReference type="GO" id="GO:0038023">
    <property type="term" value="F:signaling receptor activity"/>
    <property type="evidence" value="ECO:0007669"/>
    <property type="project" value="InterPro"/>
</dbReference>
<reference evidence="18" key="1">
    <citation type="submission" date="2020-04" db="EMBL/GenBank/DDBJ databases">
        <authorList>
            <person name="Alioto T."/>
            <person name="Alioto T."/>
            <person name="Gomez Garrido J."/>
        </authorList>
    </citation>
    <scope>NUCLEOTIDE SEQUENCE</scope>
    <source>
        <strain evidence="18">A484AB</strain>
    </source>
</reference>
<evidence type="ECO:0000256" key="3">
    <source>
        <dbReference type="ARBA" id="ARBA00022475"/>
    </source>
</evidence>
<dbReference type="GO" id="GO:0015276">
    <property type="term" value="F:ligand-gated monoatomic ion channel activity"/>
    <property type="evidence" value="ECO:0007669"/>
    <property type="project" value="InterPro"/>
</dbReference>
<dbReference type="Proteomes" id="UP001152795">
    <property type="component" value="Unassembled WGS sequence"/>
</dbReference>
<dbReference type="PANTHER" id="PTHR18966">
    <property type="entry name" value="IONOTROPIC GLUTAMATE RECEPTOR"/>
    <property type="match status" value="1"/>
</dbReference>
<dbReference type="InterPro" id="IPR028082">
    <property type="entry name" value="Peripla_BP_I"/>
</dbReference>
<keyword evidence="10" id="KW-0325">Glycoprotein</keyword>
<dbReference type="Pfam" id="PF10613">
    <property type="entry name" value="Lig_chan-Glu_bd"/>
    <property type="match status" value="1"/>
</dbReference>
<dbReference type="Pfam" id="PF00060">
    <property type="entry name" value="Lig_chan"/>
    <property type="match status" value="1"/>
</dbReference>
<dbReference type="SUPFAM" id="SSF53822">
    <property type="entry name" value="Periplasmic binding protein-like I"/>
    <property type="match status" value="1"/>
</dbReference>
<evidence type="ECO:0000256" key="17">
    <source>
        <dbReference type="PIRSR" id="PIRSR601508-3"/>
    </source>
</evidence>
<keyword evidence="9 18" id="KW-0675">Receptor</keyword>
<keyword evidence="8" id="KW-0472">Membrane</keyword>
<evidence type="ECO:0000256" key="10">
    <source>
        <dbReference type="ARBA" id="ARBA00023180"/>
    </source>
</evidence>
<dbReference type="Gene3D" id="3.40.50.2300">
    <property type="match status" value="1"/>
</dbReference>
<dbReference type="FunFam" id="3.40.190.10:FF:000400">
    <property type="entry name" value="Predicted protein"/>
    <property type="match status" value="1"/>
</dbReference>
<comment type="caution">
    <text evidence="18">The sequence shown here is derived from an EMBL/GenBank/DDBJ whole genome shotgun (WGS) entry which is preliminary data.</text>
</comment>
<dbReference type="InterPro" id="IPR001828">
    <property type="entry name" value="ANF_lig-bd_rcpt"/>
</dbReference>
<evidence type="ECO:0000256" key="11">
    <source>
        <dbReference type="ARBA" id="ARBA00023257"/>
    </source>
</evidence>
<evidence type="ECO:0000256" key="12">
    <source>
        <dbReference type="ARBA" id="ARBA00023286"/>
    </source>
</evidence>
<evidence type="ECO:0000313" key="19">
    <source>
        <dbReference type="Proteomes" id="UP001152795"/>
    </source>
</evidence>
<evidence type="ECO:0000256" key="13">
    <source>
        <dbReference type="ARBA" id="ARBA00023303"/>
    </source>
</evidence>
<dbReference type="InterPro" id="IPR001508">
    <property type="entry name" value="Iono_Glu_rcpt_met"/>
</dbReference>
<dbReference type="EMBL" id="CACRXK020000898">
    <property type="protein sequence ID" value="CAB3985657.1"/>
    <property type="molecule type" value="Genomic_DNA"/>
</dbReference>
<evidence type="ECO:0000256" key="14">
    <source>
        <dbReference type="ARBA" id="ARBA00034100"/>
    </source>
</evidence>
<keyword evidence="7" id="KW-0406">Ion transport</keyword>
<name>A0A7D9DH19_PARCT</name>
<dbReference type="InterPro" id="IPR015683">
    <property type="entry name" value="Ionotropic_Glu_rcpt"/>
</dbReference>
<feature type="binding site" evidence="15">
    <location>
        <position position="488"/>
    </location>
    <ligand>
        <name>L-glutamate</name>
        <dbReference type="ChEBI" id="CHEBI:29985"/>
    </ligand>
</feature>
<proteinExistence type="predicted"/>
<feature type="binding site" evidence="15">
    <location>
        <position position="493"/>
    </location>
    <ligand>
        <name>L-glutamate</name>
        <dbReference type="ChEBI" id="CHEBI:29985"/>
    </ligand>
</feature>